<organism evidence="2 3">
    <name type="scientific">Actinoplanes couchii</name>
    <dbReference type="NCBI Taxonomy" id="403638"/>
    <lineage>
        <taxon>Bacteria</taxon>
        <taxon>Bacillati</taxon>
        <taxon>Actinomycetota</taxon>
        <taxon>Actinomycetes</taxon>
        <taxon>Micromonosporales</taxon>
        <taxon>Micromonosporaceae</taxon>
        <taxon>Actinoplanes</taxon>
    </lineage>
</organism>
<dbReference type="EMBL" id="BOMG01000019">
    <property type="protein sequence ID" value="GID52481.1"/>
    <property type="molecule type" value="Genomic_DNA"/>
</dbReference>
<evidence type="ECO:0000313" key="3">
    <source>
        <dbReference type="Proteomes" id="UP000612282"/>
    </source>
</evidence>
<dbReference type="CDD" id="cd12108">
    <property type="entry name" value="Hr-like"/>
    <property type="match status" value="1"/>
</dbReference>
<comment type="caution">
    <text evidence="2">The sequence shown here is derived from an EMBL/GenBank/DDBJ whole genome shotgun (WGS) entry which is preliminary data.</text>
</comment>
<sequence length="218" mass="24516">MRPAMSSENGVHSLPEHLRAFALMHVGMRRDAQRLVDAAPNATPGTHSGLNSWWRQLHDVIDWHHHSEDEVLWPSLRALVPEFDAIEREMLHDHSALEESMAQVSANMRRSTGLTALAPAAHRFHQILVDHLRHEEAAIFPVLAGHLTVAQYLSIEQRIIGSAPPRVMSYLQPWMFDDADPAVIRQVGAGIPTPLRLLGNTVLKMRYQRTVDPVLALI</sequence>
<keyword evidence="3" id="KW-1185">Reference proteome</keyword>
<evidence type="ECO:0000259" key="1">
    <source>
        <dbReference type="Pfam" id="PF01814"/>
    </source>
</evidence>
<accession>A0ABQ3X1Y4</accession>
<proteinExistence type="predicted"/>
<dbReference type="RefSeq" id="WP_203793289.1">
    <property type="nucleotide sequence ID" value="NZ_BAAAQE010000097.1"/>
</dbReference>
<reference evidence="2 3" key="1">
    <citation type="submission" date="2021-01" db="EMBL/GenBank/DDBJ databases">
        <title>Whole genome shotgun sequence of Actinoplanes couchii NBRC 106145.</title>
        <authorList>
            <person name="Komaki H."/>
            <person name="Tamura T."/>
        </authorList>
    </citation>
    <scope>NUCLEOTIDE SEQUENCE [LARGE SCALE GENOMIC DNA]</scope>
    <source>
        <strain evidence="2 3">NBRC 106145</strain>
    </source>
</reference>
<protein>
    <recommendedName>
        <fullName evidence="1">Hemerythrin-like domain-containing protein</fullName>
    </recommendedName>
</protein>
<feature type="domain" description="Hemerythrin-like" evidence="1">
    <location>
        <begin position="20"/>
        <end position="143"/>
    </location>
</feature>
<dbReference type="InterPro" id="IPR012312">
    <property type="entry name" value="Hemerythrin-like"/>
</dbReference>
<evidence type="ECO:0000313" key="2">
    <source>
        <dbReference type="EMBL" id="GID52481.1"/>
    </source>
</evidence>
<dbReference type="Proteomes" id="UP000612282">
    <property type="component" value="Unassembled WGS sequence"/>
</dbReference>
<gene>
    <name evidence="2" type="ORF">Aco03nite_008850</name>
</gene>
<dbReference type="Pfam" id="PF01814">
    <property type="entry name" value="Hemerythrin"/>
    <property type="match status" value="1"/>
</dbReference>
<dbReference type="Gene3D" id="1.20.120.520">
    <property type="entry name" value="nmb1532 protein domain like"/>
    <property type="match status" value="1"/>
</dbReference>
<name>A0ABQ3X1Y4_9ACTN</name>